<dbReference type="EMBL" id="JAAGAX010000005">
    <property type="protein sequence ID" value="KAF2314062.1"/>
    <property type="molecule type" value="Genomic_DNA"/>
</dbReference>
<protein>
    <submittedName>
        <fullName evidence="1">Uncharacterized protein</fullName>
    </submittedName>
</protein>
<organism evidence="1 2">
    <name type="scientific">Hevea brasiliensis</name>
    <name type="common">Para rubber tree</name>
    <name type="synonym">Siphonia brasiliensis</name>
    <dbReference type="NCBI Taxonomy" id="3981"/>
    <lineage>
        <taxon>Eukaryota</taxon>
        <taxon>Viridiplantae</taxon>
        <taxon>Streptophyta</taxon>
        <taxon>Embryophyta</taxon>
        <taxon>Tracheophyta</taxon>
        <taxon>Spermatophyta</taxon>
        <taxon>Magnoliopsida</taxon>
        <taxon>eudicotyledons</taxon>
        <taxon>Gunneridae</taxon>
        <taxon>Pentapetalae</taxon>
        <taxon>rosids</taxon>
        <taxon>fabids</taxon>
        <taxon>Malpighiales</taxon>
        <taxon>Euphorbiaceae</taxon>
        <taxon>Crotonoideae</taxon>
        <taxon>Micrandreae</taxon>
        <taxon>Hevea</taxon>
    </lineage>
</organism>
<keyword evidence="2" id="KW-1185">Reference proteome</keyword>
<reference evidence="1 2" key="1">
    <citation type="journal article" date="2020" name="Mol. Plant">
        <title>The Chromosome-Based Rubber Tree Genome Provides New Insights into Spurge Genome Evolution and Rubber Biosynthesis.</title>
        <authorList>
            <person name="Liu J."/>
            <person name="Shi C."/>
            <person name="Shi C.C."/>
            <person name="Li W."/>
            <person name="Zhang Q.J."/>
            <person name="Zhang Y."/>
            <person name="Li K."/>
            <person name="Lu H.F."/>
            <person name="Shi C."/>
            <person name="Zhu S.T."/>
            <person name="Xiao Z.Y."/>
            <person name="Nan H."/>
            <person name="Yue Y."/>
            <person name="Zhu X.G."/>
            <person name="Wu Y."/>
            <person name="Hong X.N."/>
            <person name="Fan G.Y."/>
            <person name="Tong Y."/>
            <person name="Zhang D."/>
            <person name="Mao C.L."/>
            <person name="Liu Y.L."/>
            <person name="Hao S.J."/>
            <person name="Liu W.Q."/>
            <person name="Lv M.Q."/>
            <person name="Zhang H.B."/>
            <person name="Liu Y."/>
            <person name="Hu-Tang G.R."/>
            <person name="Wang J.P."/>
            <person name="Wang J.H."/>
            <person name="Sun Y.H."/>
            <person name="Ni S.B."/>
            <person name="Chen W.B."/>
            <person name="Zhang X.C."/>
            <person name="Jiao Y.N."/>
            <person name="Eichler E.E."/>
            <person name="Li G.H."/>
            <person name="Liu X."/>
            <person name="Gao L.Z."/>
        </authorList>
    </citation>
    <scope>NUCLEOTIDE SEQUENCE [LARGE SCALE GENOMIC DNA]</scope>
    <source>
        <strain evidence="2">cv. GT1</strain>
        <tissue evidence="1">Leaf</tissue>
    </source>
</reference>
<evidence type="ECO:0000313" key="2">
    <source>
        <dbReference type="Proteomes" id="UP000467840"/>
    </source>
</evidence>
<dbReference type="InterPro" id="IPR011990">
    <property type="entry name" value="TPR-like_helical_dom_sf"/>
</dbReference>
<dbReference type="Proteomes" id="UP000467840">
    <property type="component" value="Chromosome 15"/>
</dbReference>
<sequence>MRTITIGGSIEAKGSGEFCFGKKNMGLIEEEGDEGLNGIENLNLEEANEPVSPPLYLASLIRIDGNGFGSGNDGGGFDLTLPNFDENGAATPVSSKLLSAFADPEDGGVSLKYAKIEWQLHHDQGRALSKFEGAVQAAPQDSFLWEIDDDGEEDTMQAKHIQVDQDENLTMVGNSITNQDCKALQVPPRLTIDVGDHATSDVDKGNNVEEYYRRMVGENPSSSLWKRDLLGAEEYYLRAVVADPGDGEIMSLYAKLVCELHQDHDKASSYFERAVQATPEDRGVLFIWTHDCFISFLSMFLQHMLINFTMKVLTRIKEQSQPNFLLNGKYETDITSNCIYYKAEEFPLSFQLL</sequence>
<dbReference type="AlphaFoldDB" id="A0A6A6MJY2"/>
<dbReference type="Gene3D" id="1.25.40.10">
    <property type="entry name" value="Tetratricopeptide repeat domain"/>
    <property type="match status" value="1"/>
</dbReference>
<dbReference type="PANTHER" id="PTHR26312:SF217">
    <property type="entry name" value="N-ACETYLGLUCOSAMINE TRANSFERASE, OGT PROTEIN, PUTATIVE-RELATED"/>
    <property type="match status" value="1"/>
</dbReference>
<comment type="caution">
    <text evidence="1">The sequence shown here is derived from an EMBL/GenBank/DDBJ whole genome shotgun (WGS) entry which is preliminary data.</text>
</comment>
<dbReference type="SUPFAM" id="SSF48452">
    <property type="entry name" value="TPR-like"/>
    <property type="match status" value="1"/>
</dbReference>
<gene>
    <name evidence="1" type="ORF">GH714_021822</name>
</gene>
<accession>A0A6A6MJY2</accession>
<dbReference type="PANTHER" id="PTHR26312">
    <property type="entry name" value="TETRATRICOPEPTIDE REPEAT PROTEIN 5"/>
    <property type="match status" value="1"/>
</dbReference>
<proteinExistence type="predicted"/>
<evidence type="ECO:0000313" key="1">
    <source>
        <dbReference type="EMBL" id="KAF2314062.1"/>
    </source>
</evidence>
<name>A0A6A6MJY2_HEVBR</name>